<dbReference type="Proteomes" id="UP001497700">
    <property type="component" value="Unassembled WGS sequence"/>
</dbReference>
<keyword evidence="2" id="KW-1185">Reference proteome</keyword>
<gene>
    <name evidence="1" type="ORF">F4820DRAFT_443855</name>
</gene>
<evidence type="ECO:0000313" key="1">
    <source>
        <dbReference type="EMBL" id="KAI4869777.1"/>
    </source>
</evidence>
<comment type="caution">
    <text evidence="1">The sequence shown here is derived from an EMBL/GenBank/DDBJ whole genome shotgun (WGS) entry which is preliminary data.</text>
</comment>
<protein>
    <submittedName>
        <fullName evidence="1">Uncharacterized protein</fullName>
    </submittedName>
</protein>
<proteinExistence type="predicted"/>
<evidence type="ECO:0000313" key="2">
    <source>
        <dbReference type="Proteomes" id="UP001497700"/>
    </source>
</evidence>
<name>A0ACB9ZEH3_9PEZI</name>
<sequence length="393" mass="45066">MSPMLGLRSLPPELRALILESLASPADLFSLITTSKQYYDTFLRIPEHILAHVIRNAFGTNLQHALGAFYASRQTQETERTREVVESLLDDYHNDRLELPTSLADLSQLSRMFVTIQRLILDYSVRSTELLTGKAHRPPKDQNVNYQEIPPKKKVSTEELTTNTSRSGRSVSPENEPHAETTKISIHLSNDMSSNDKDVEKEVAPSEISDLAFLGLDLFSPSSMSWHVDTLSRISSKGLLFMTDFLLGDKVTRRARFTESRSLHGDFLHEALQALTQHDATRRQPTPECDFDGTERSDRYNYGWFLLSTRMYELNFLTPFSERLSKRDLGYVLWDAARLRNDSLKLSSVFPEWERRTAEERLKDVYLPFPLFLTIVKKIPLACYGGKTEIFPR</sequence>
<organism evidence="1 2">
    <name type="scientific">Hypoxylon rubiginosum</name>
    <dbReference type="NCBI Taxonomy" id="110542"/>
    <lineage>
        <taxon>Eukaryota</taxon>
        <taxon>Fungi</taxon>
        <taxon>Dikarya</taxon>
        <taxon>Ascomycota</taxon>
        <taxon>Pezizomycotina</taxon>
        <taxon>Sordariomycetes</taxon>
        <taxon>Xylariomycetidae</taxon>
        <taxon>Xylariales</taxon>
        <taxon>Hypoxylaceae</taxon>
        <taxon>Hypoxylon</taxon>
    </lineage>
</organism>
<reference evidence="1 2" key="1">
    <citation type="journal article" date="2022" name="New Phytol.">
        <title>Ecological generalism drives hyperdiversity of secondary metabolite gene clusters in xylarialean endophytes.</title>
        <authorList>
            <person name="Franco M.E.E."/>
            <person name="Wisecaver J.H."/>
            <person name="Arnold A.E."/>
            <person name="Ju Y.M."/>
            <person name="Slot J.C."/>
            <person name="Ahrendt S."/>
            <person name="Moore L.P."/>
            <person name="Eastman K.E."/>
            <person name="Scott K."/>
            <person name="Konkel Z."/>
            <person name="Mondo S.J."/>
            <person name="Kuo A."/>
            <person name="Hayes R.D."/>
            <person name="Haridas S."/>
            <person name="Andreopoulos B."/>
            <person name="Riley R."/>
            <person name="LaButti K."/>
            <person name="Pangilinan J."/>
            <person name="Lipzen A."/>
            <person name="Amirebrahimi M."/>
            <person name="Yan J."/>
            <person name="Adam C."/>
            <person name="Keymanesh K."/>
            <person name="Ng V."/>
            <person name="Louie K."/>
            <person name="Northen T."/>
            <person name="Drula E."/>
            <person name="Henrissat B."/>
            <person name="Hsieh H.M."/>
            <person name="Youens-Clark K."/>
            <person name="Lutzoni F."/>
            <person name="Miadlikowska J."/>
            <person name="Eastwood D.C."/>
            <person name="Hamelin R.C."/>
            <person name="Grigoriev I.V."/>
            <person name="U'Ren J.M."/>
        </authorList>
    </citation>
    <scope>NUCLEOTIDE SEQUENCE [LARGE SCALE GENOMIC DNA]</scope>
    <source>
        <strain evidence="1 2">CBS 119005</strain>
    </source>
</reference>
<accession>A0ACB9ZEH3</accession>
<dbReference type="EMBL" id="MU393428">
    <property type="protein sequence ID" value="KAI4869777.1"/>
    <property type="molecule type" value="Genomic_DNA"/>
</dbReference>